<evidence type="ECO:0000313" key="2">
    <source>
        <dbReference type="Proteomes" id="UP000815325"/>
    </source>
</evidence>
<dbReference type="Proteomes" id="UP000815325">
    <property type="component" value="Unassembled WGS sequence"/>
</dbReference>
<organism evidence="1 2">
    <name type="scientific">Dunaliella salina</name>
    <name type="common">Green alga</name>
    <name type="synonym">Protococcus salinus</name>
    <dbReference type="NCBI Taxonomy" id="3046"/>
    <lineage>
        <taxon>Eukaryota</taxon>
        <taxon>Viridiplantae</taxon>
        <taxon>Chlorophyta</taxon>
        <taxon>core chlorophytes</taxon>
        <taxon>Chlorophyceae</taxon>
        <taxon>CS clade</taxon>
        <taxon>Chlamydomonadales</taxon>
        <taxon>Dunaliellaceae</taxon>
        <taxon>Dunaliella</taxon>
    </lineage>
</organism>
<dbReference type="EMBL" id="MU070668">
    <property type="protein sequence ID" value="KAF5826884.1"/>
    <property type="molecule type" value="Genomic_DNA"/>
</dbReference>
<name>A0ABQ7FX05_DUNSA</name>
<gene>
    <name evidence="1" type="ORF">DUNSADRAFT_1817</name>
</gene>
<evidence type="ECO:0008006" key="3">
    <source>
        <dbReference type="Google" id="ProtNLM"/>
    </source>
</evidence>
<reference evidence="1" key="1">
    <citation type="submission" date="2017-08" db="EMBL/GenBank/DDBJ databases">
        <authorList>
            <person name="Polle J.E."/>
            <person name="Barry K."/>
            <person name="Cushman J."/>
            <person name="Schmutz J."/>
            <person name="Tran D."/>
            <person name="Hathwaick L.T."/>
            <person name="Yim W.C."/>
            <person name="Jenkins J."/>
            <person name="Mckie-Krisberg Z.M."/>
            <person name="Prochnik S."/>
            <person name="Lindquist E."/>
            <person name="Dockter R.B."/>
            <person name="Adam C."/>
            <person name="Molina H."/>
            <person name="Bunkerborg J."/>
            <person name="Jin E."/>
            <person name="Buchheim M."/>
            <person name="Magnuson J."/>
        </authorList>
    </citation>
    <scope>NUCLEOTIDE SEQUENCE</scope>
    <source>
        <strain evidence="1">CCAP 19/18</strain>
    </source>
</reference>
<sequence>MCFQSLKGSCRFHGLPFCYLEIEQMRLKSQQQHMRVSAQLTYTGAVSLKEQFVNRGLHHVPWSKQSGVDAF</sequence>
<protein>
    <recommendedName>
        <fullName evidence="3">Encoded protein</fullName>
    </recommendedName>
</protein>
<evidence type="ECO:0000313" key="1">
    <source>
        <dbReference type="EMBL" id="KAF5826884.1"/>
    </source>
</evidence>
<accession>A0ABQ7FX05</accession>
<proteinExistence type="predicted"/>
<comment type="caution">
    <text evidence="1">The sequence shown here is derived from an EMBL/GenBank/DDBJ whole genome shotgun (WGS) entry which is preliminary data.</text>
</comment>
<keyword evidence="2" id="KW-1185">Reference proteome</keyword>